<feature type="compositionally biased region" description="Low complexity" evidence="1">
    <location>
        <begin position="36"/>
        <end position="54"/>
    </location>
</feature>
<feature type="region of interest" description="Disordered" evidence="1">
    <location>
        <begin position="121"/>
        <end position="143"/>
    </location>
</feature>
<keyword evidence="5" id="KW-1185">Reference proteome</keyword>
<reference evidence="4 5" key="1">
    <citation type="submission" date="2020-08" db="EMBL/GenBank/DDBJ databases">
        <title>A novel species.</title>
        <authorList>
            <person name="Gao J."/>
        </authorList>
    </citation>
    <scope>NUCLEOTIDE SEQUENCE [LARGE SCALE GENOMIC DNA]</scope>
    <source>
        <strain evidence="4 5">CRPJ-33</strain>
    </source>
</reference>
<evidence type="ECO:0000259" key="3">
    <source>
        <dbReference type="Pfam" id="PF03713"/>
    </source>
</evidence>
<evidence type="ECO:0000256" key="2">
    <source>
        <dbReference type="SAM" id="SignalP"/>
    </source>
</evidence>
<gene>
    <name evidence="4" type="ORF">IAG43_09665</name>
</gene>
<dbReference type="Pfam" id="PF03713">
    <property type="entry name" value="DUF305"/>
    <property type="match status" value="1"/>
</dbReference>
<dbReference type="InterPro" id="IPR005183">
    <property type="entry name" value="DUF305_CopM-like"/>
</dbReference>
<dbReference type="PANTHER" id="PTHR36933:SF1">
    <property type="entry name" value="SLL0788 PROTEIN"/>
    <property type="match status" value="1"/>
</dbReference>
<keyword evidence="2" id="KW-0732">Signal</keyword>
<feature type="region of interest" description="Disordered" evidence="1">
    <location>
        <begin position="28"/>
        <end position="55"/>
    </location>
</feature>
<evidence type="ECO:0000313" key="5">
    <source>
        <dbReference type="Proteomes" id="UP000516230"/>
    </source>
</evidence>
<sequence>MTAMSSPARRAAVLAATTAAALALAACGSGGGSPSGHGAHSSPAASAPAQSSAGHNAADVTFAQGMIPHHRQALEMSGLAATRASSAEVKTLAREISTAQDPEIRTLSGWLTSWGEQVPAPDADPHAGHGAGHGMSGMMSDDDMERLRTSSGAAFDRAFLSLMVEHHEGAVEMAETQKSEGSHAPAKAMAEEIVTAQNAEISRMRNLLEN</sequence>
<feature type="domain" description="DUF305" evidence="3">
    <location>
        <begin position="59"/>
        <end position="208"/>
    </location>
</feature>
<dbReference type="RefSeq" id="WP_187740345.1">
    <property type="nucleotide sequence ID" value="NZ_CP060825.1"/>
</dbReference>
<feature type="chain" id="PRO_5028879924" evidence="2">
    <location>
        <begin position="26"/>
        <end position="210"/>
    </location>
</feature>
<accession>A0A7H0HRL3</accession>
<dbReference type="AlphaFoldDB" id="A0A7H0HRL3"/>
<evidence type="ECO:0000256" key="1">
    <source>
        <dbReference type="SAM" id="MobiDB-lite"/>
    </source>
</evidence>
<dbReference type="Proteomes" id="UP000516230">
    <property type="component" value="Chromosome"/>
</dbReference>
<feature type="signal peptide" evidence="2">
    <location>
        <begin position="1"/>
        <end position="25"/>
    </location>
</feature>
<dbReference type="InterPro" id="IPR012347">
    <property type="entry name" value="Ferritin-like"/>
</dbReference>
<dbReference type="EMBL" id="CP060825">
    <property type="protein sequence ID" value="QNP63179.1"/>
    <property type="molecule type" value="Genomic_DNA"/>
</dbReference>
<name>A0A7H0HRL3_9ACTN</name>
<dbReference type="KEGG" id="sgj:IAG43_09665"/>
<proteinExistence type="predicted"/>
<dbReference type="Gene3D" id="1.20.1260.10">
    <property type="match status" value="1"/>
</dbReference>
<evidence type="ECO:0000313" key="4">
    <source>
        <dbReference type="EMBL" id="QNP63179.1"/>
    </source>
</evidence>
<dbReference type="PANTHER" id="PTHR36933">
    <property type="entry name" value="SLL0788 PROTEIN"/>
    <property type="match status" value="1"/>
</dbReference>
<organism evidence="4 5">
    <name type="scientific">Streptomyces genisteinicus</name>
    <dbReference type="NCBI Taxonomy" id="2768068"/>
    <lineage>
        <taxon>Bacteria</taxon>
        <taxon>Bacillati</taxon>
        <taxon>Actinomycetota</taxon>
        <taxon>Actinomycetes</taxon>
        <taxon>Kitasatosporales</taxon>
        <taxon>Streptomycetaceae</taxon>
        <taxon>Streptomyces</taxon>
    </lineage>
</organism>
<protein>
    <submittedName>
        <fullName evidence="4">DUF305 domain-containing protein</fullName>
    </submittedName>
</protein>